<sequence length="188" mass="21403">MALPRDTSVVVDAKTRFRVDLHRALQNQSQLVFEGEEKRGVESEEASFMMEPEFIVGPPVKLQLDPLHILLSCLQLCKILQKPTVRNTNTLGDSQYDQLARSFLLSVELAFTVRPTIGSPSSLHPTLATTIIHDTFIYLNEFRRKDRIWSSVQQKETIDPYVIPKGSNSKSHSTRRFLKLNSGEINNH</sequence>
<comment type="caution">
    <text evidence="2">The sequence shown here is derived from an EMBL/GenBank/DDBJ whole genome shotgun (WGS) entry which is preliminary data.</text>
</comment>
<dbReference type="Proteomes" id="UP001607302">
    <property type="component" value="Unassembled WGS sequence"/>
</dbReference>
<keyword evidence="3" id="KW-1185">Reference proteome</keyword>
<evidence type="ECO:0000256" key="1">
    <source>
        <dbReference type="SAM" id="MobiDB-lite"/>
    </source>
</evidence>
<dbReference type="EMBL" id="JAUDFV010000064">
    <property type="protein sequence ID" value="KAL2735399.1"/>
    <property type="molecule type" value="Genomic_DNA"/>
</dbReference>
<organism evidence="2 3">
    <name type="scientific">Vespula squamosa</name>
    <name type="common">Southern yellow jacket</name>
    <name type="synonym">Wasp</name>
    <dbReference type="NCBI Taxonomy" id="30214"/>
    <lineage>
        <taxon>Eukaryota</taxon>
        <taxon>Metazoa</taxon>
        <taxon>Ecdysozoa</taxon>
        <taxon>Arthropoda</taxon>
        <taxon>Hexapoda</taxon>
        <taxon>Insecta</taxon>
        <taxon>Pterygota</taxon>
        <taxon>Neoptera</taxon>
        <taxon>Endopterygota</taxon>
        <taxon>Hymenoptera</taxon>
        <taxon>Apocrita</taxon>
        <taxon>Aculeata</taxon>
        <taxon>Vespoidea</taxon>
        <taxon>Vespidae</taxon>
        <taxon>Vespinae</taxon>
        <taxon>Vespula</taxon>
    </lineage>
</organism>
<protein>
    <submittedName>
        <fullName evidence="2">Uncharacterized protein</fullName>
    </submittedName>
</protein>
<dbReference type="AlphaFoldDB" id="A0ABD2BRI8"/>
<gene>
    <name evidence="2" type="ORF">V1478_003039</name>
</gene>
<accession>A0ABD2BRI8</accession>
<evidence type="ECO:0000313" key="3">
    <source>
        <dbReference type="Proteomes" id="UP001607302"/>
    </source>
</evidence>
<name>A0ABD2BRI8_VESSQ</name>
<feature type="region of interest" description="Disordered" evidence="1">
    <location>
        <begin position="163"/>
        <end position="188"/>
    </location>
</feature>
<reference evidence="2 3" key="1">
    <citation type="journal article" date="2024" name="Ann. Entomol. Soc. Am.">
        <title>Genomic analyses of the southern and eastern yellowjacket wasps (Hymenoptera: Vespidae) reveal evolutionary signatures of social life.</title>
        <authorList>
            <person name="Catto M.A."/>
            <person name="Caine P.B."/>
            <person name="Orr S.E."/>
            <person name="Hunt B.G."/>
            <person name="Goodisman M.A.D."/>
        </authorList>
    </citation>
    <scope>NUCLEOTIDE SEQUENCE [LARGE SCALE GENOMIC DNA]</scope>
    <source>
        <strain evidence="2">233</strain>
        <tissue evidence="2">Head and thorax</tissue>
    </source>
</reference>
<proteinExistence type="predicted"/>
<evidence type="ECO:0000313" key="2">
    <source>
        <dbReference type="EMBL" id="KAL2735399.1"/>
    </source>
</evidence>